<organism evidence="1 2">
    <name type="scientific">Cetraspora pellucida</name>
    <dbReference type="NCBI Taxonomy" id="1433469"/>
    <lineage>
        <taxon>Eukaryota</taxon>
        <taxon>Fungi</taxon>
        <taxon>Fungi incertae sedis</taxon>
        <taxon>Mucoromycota</taxon>
        <taxon>Glomeromycotina</taxon>
        <taxon>Glomeromycetes</taxon>
        <taxon>Diversisporales</taxon>
        <taxon>Gigasporaceae</taxon>
        <taxon>Cetraspora</taxon>
    </lineage>
</organism>
<dbReference type="AlphaFoldDB" id="A0A9N9K366"/>
<protein>
    <submittedName>
        <fullName evidence="1">20957_t:CDS:1</fullName>
    </submittedName>
</protein>
<proteinExistence type="predicted"/>
<reference evidence="1" key="1">
    <citation type="submission" date="2021-06" db="EMBL/GenBank/DDBJ databases">
        <authorList>
            <person name="Kallberg Y."/>
            <person name="Tangrot J."/>
            <person name="Rosling A."/>
        </authorList>
    </citation>
    <scope>NUCLEOTIDE SEQUENCE</scope>
    <source>
        <strain evidence="1">FL966</strain>
    </source>
</reference>
<name>A0A9N9K366_9GLOM</name>
<gene>
    <name evidence="1" type="ORF">CPELLU_LOCUS18450</name>
</gene>
<evidence type="ECO:0000313" key="2">
    <source>
        <dbReference type="Proteomes" id="UP000789759"/>
    </source>
</evidence>
<dbReference type="EMBL" id="CAJVQA010036892">
    <property type="protein sequence ID" value="CAG8809141.1"/>
    <property type="molecule type" value="Genomic_DNA"/>
</dbReference>
<sequence length="59" mass="7141">QNVETQVEQILHEKQRPKPKKCFIEKEKRLITVFNDQENRNIMEFLHRISDNLSAYLSL</sequence>
<dbReference type="Proteomes" id="UP000789759">
    <property type="component" value="Unassembled WGS sequence"/>
</dbReference>
<keyword evidence="2" id="KW-1185">Reference proteome</keyword>
<comment type="caution">
    <text evidence="1">The sequence shown here is derived from an EMBL/GenBank/DDBJ whole genome shotgun (WGS) entry which is preliminary data.</text>
</comment>
<accession>A0A9N9K366</accession>
<evidence type="ECO:0000313" key="1">
    <source>
        <dbReference type="EMBL" id="CAG8809141.1"/>
    </source>
</evidence>
<feature type="non-terminal residue" evidence="1">
    <location>
        <position position="1"/>
    </location>
</feature>
<dbReference type="OrthoDB" id="2407903at2759"/>